<reference evidence="2" key="1">
    <citation type="journal article" date="2020" name="New Phytol.">
        <title>Comparative genomics reveals dynamic genome evolution in host specialist ectomycorrhizal fungi.</title>
        <authorList>
            <person name="Lofgren L.A."/>
            <person name="Nguyen N.H."/>
            <person name="Vilgalys R."/>
            <person name="Ruytinx J."/>
            <person name="Liao H.L."/>
            <person name="Branco S."/>
            <person name="Kuo A."/>
            <person name="LaButti K."/>
            <person name="Lipzen A."/>
            <person name="Andreopoulos W."/>
            <person name="Pangilinan J."/>
            <person name="Riley R."/>
            <person name="Hundley H."/>
            <person name="Na H."/>
            <person name="Barry K."/>
            <person name="Grigoriev I.V."/>
            <person name="Stajich J.E."/>
            <person name="Kennedy P.G."/>
        </authorList>
    </citation>
    <scope>NUCLEOTIDE SEQUENCE</scope>
    <source>
        <strain evidence="2">S12</strain>
    </source>
</reference>
<dbReference type="GeneID" id="64603344"/>
<evidence type="ECO:0000256" key="1">
    <source>
        <dbReference type="SAM" id="MobiDB-lite"/>
    </source>
</evidence>
<gene>
    <name evidence="2" type="ORF">HD556DRAFT_1534909</name>
</gene>
<dbReference type="Proteomes" id="UP000719766">
    <property type="component" value="Unassembled WGS sequence"/>
</dbReference>
<protein>
    <submittedName>
        <fullName evidence="2">Uncharacterized protein</fullName>
    </submittedName>
</protein>
<dbReference type="OrthoDB" id="2676598at2759"/>
<dbReference type="AlphaFoldDB" id="A0A9P7IZQ8"/>
<name>A0A9P7IZQ8_9AGAM</name>
<feature type="region of interest" description="Disordered" evidence="1">
    <location>
        <begin position="512"/>
        <end position="614"/>
    </location>
</feature>
<sequence>MHVITSLMNPKDPSIVNVRDLASLGPKSGARVWRTSGKWNFPGPSGWVRPSADPSGSRHDAPLVIFMLYLLLSTNHCRQHAFARPPACHSFLNVYAILKLLDNIGFLTTMNTPSTSRGAPSWQAVLDARLAQPQPDFIHSCTNCKEEVPWRRCKSNENGNEGRWVAVCKKFAGEQQVPCNFFRWARGSTSPSSSPTLAAAQLAPTTIVQPAQLVPTAVVQPAALSNATLLLMCAALVCKKRPHAHCENAACRTHCSLLGGCSVKGHTSAVVLDLSLALRTPHQPQACPPMPPPPPSQPALILDAAPSDLDVRLSPPLASLSEVPEPPAQVQKGKGHAVELPDASEPVQLPSRMMPAIFTQQNAREEEMNEERRQCELERLQAAAREKNTVVVYAWTQNGVEPIIYEFQDGFKLPNFYFTLSVLQKLCMTSEVPDIPAPARIAPIQRYNRALDTWTRFDVDHMVTLHERDAGILFVRDARVRECVDFDRHLHRLTRPVSANLMTDLTSERKYVRAASLARSSRTPSLPPTNPVPHTRKPRSGMPSLSPVASDNEHEVPNDSPAQPIKRRSFKPPIKRRFSSILSLTDSDGDDTTKSVHTTKRHHSPLPQAPRRVLPCRKQHPFADSFDLSDASDSHSLSSSISSMHSTPIVKKEDSGSLLSCGSSSHDAIVVEKVAIWPVDFYVVDISRGFNACQRAVDGRRSVADAFVGHFGVPFKASTFYDNCKVWDFKPNTSLRQRYIDYGRTEKGSWTSFMKKAKRPHK</sequence>
<feature type="compositionally biased region" description="Basic residues" evidence="1">
    <location>
        <begin position="565"/>
        <end position="578"/>
    </location>
</feature>
<comment type="caution">
    <text evidence="2">The sequence shown here is derived from an EMBL/GenBank/DDBJ whole genome shotgun (WGS) entry which is preliminary data.</text>
</comment>
<accession>A0A9P7IZQ8</accession>
<proteinExistence type="predicted"/>
<dbReference type="EMBL" id="JABBWE010000014">
    <property type="protein sequence ID" value="KAG1798118.1"/>
    <property type="molecule type" value="Genomic_DNA"/>
</dbReference>
<keyword evidence="3" id="KW-1185">Reference proteome</keyword>
<evidence type="ECO:0000313" key="3">
    <source>
        <dbReference type="Proteomes" id="UP000719766"/>
    </source>
</evidence>
<evidence type="ECO:0000313" key="2">
    <source>
        <dbReference type="EMBL" id="KAG1798118.1"/>
    </source>
</evidence>
<organism evidence="2 3">
    <name type="scientific">Suillus plorans</name>
    <dbReference type="NCBI Taxonomy" id="116603"/>
    <lineage>
        <taxon>Eukaryota</taxon>
        <taxon>Fungi</taxon>
        <taxon>Dikarya</taxon>
        <taxon>Basidiomycota</taxon>
        <taxon>Agaricomycotina</taxon>
        <taxon>Agaricomycetes</taxon>
        <taxon>Agaricomycetidae</taxon>
        <taxon>Boletales</taxon>
        <taxon>Suillineae</taxon>
        <taxon>Suillaceae</taxon>
        <taxon>Suillus</taxon>
    </lineage>
</organism>
<dbReference type="RefSeq" id="XP_041162929.1">
    <property type="nucleotide sequence ID" value="XM_041309580.1"/>
</dbReference>